<accession>A0A378I659</accession>
<evidence type="ECO:0000313" key="4">
    <source>
        <dbReference type="Proteomes" id="UP000255066"/>
    </source>
</evidence>
<keyword evidence="3" id="KW-1185">Reference proteome</keyword>
<dbReference type="RefSeq" id="WP_115316890.1">
    <property type="nucleotide sequence ID" value="NZ_CAAAHV010000024.1"/>
</dbReference>
<reference evidence="1 3" key="1">
    <citation type="submission" date="2015-11" db="EMBL/GenBank/DDBJ databases">
        <title>Genomic analysis of 38 Legionella species identifies large and diverse effector repertoires.</title>
        <authorList>
            <person name="Burstein D."/>
            <person name="Amaro F."/>
            <person name="Zusman T."/>
            <person name="Lifshitz Z."/>
            <person name="Cohen O."/>
            <person name="Gilbert J.A."/>
            <person name="Pupko T."/>
            <person name="Shuman H.A."/>
            <person name="Segal G."/>
        </authorList>
    </citation>
    <scope>NUCLEOTIDE SEQUENCE [LARGE SCALE GENOMIC DNA]</scope>
    <source>
        <strain evidence="1 3">CDC#1407-AL-14</strain>
    </source>
</reference>
<dbReference type="AlphaFoldDB" id="A0A378I659"/>
<gene>
    <name evidence="1" type="ORF">Lbir_0919</name>
    <name evidence="2" type="ORF">NCTC12437_00248</name>
</gene>
<dbReference type="EMBL" id="UGNW01000001">
    <property type="protein sequence ID" value="STX30493.1"/>
    <property type="molecule type" value="Genomic_DNA"/>
</dbReference>
<organism evidence="2 4">
    <name type="scientific">Legionella birminghamensis</name>
    <dbReference type="NCBI Taxonomy" id="28083"/>
    <lineage>
        <taxon>Bacteria</taxon>
        <taxon>Pseudomonadati</taxon>
        <taxon>Pseudomonadota</taxon>
        <taxon>Gammaproteobacteria</taxon>
        <taxon>Legionellales</taxon>
        <taxon>Legionellaceae</taxon>
        <taxon>Legionella</taxon>
    </lineage>
</organism>
<proteinExistence type="predicted"/>
<evidence type="ECO:0000313" key="3">
    <source>
        <dbReference type="Proteomes" id="UP000054735"/>
    </source>
</evidence>
<dbReference type="Proteomes" id="UP000054735">
    <property type="component" value="Unassembled WGS sequence"/>
</dbReference>
<evidence type="ECO:0000313" key="2">
    <source>
        <dbReference type="EMBL" id="STX30493.1"/>
    </source>
</evidence>
<dbReference type="OrthoDB" id="5654318at2"/>
<dbReference type="EMBL" id="LNXT01000012">
    <property type="protein sequence ID" value="KTC73863.1"/>
    <property type="molecule type" value="Genomic_DNA"/>
</dbReference>
<protein>
    <submittedName>
        <fullName evidence="2">Uncharacterized protein</fullName>
    </submittedName>
</protein>
<name>A0A378I659_9GAMM</name>
<dbReference type="STRING" id="28083.Lbir_0919"/>
<dbReference type="Proteomes" id="UP000255066">
    <property type="component" value="Unassembled WGS sequence"/>
</dbReference>
<sequence>MGRWLKMIENISETELTKPGYVSFDGNTQANLFKKSREEILKNFVDDCCLGLGVKSLSVINHLISNEDEEDILNGLIPKSCLVLHIKLWIANGQPDYSGRVKK</sequence>
<reference evidence="2 4" key="2">
    <citation type="submission" date="2018-06" db="EMBL/GenBank/DDBJ databases">
        <authorList>
            <consortium name="Pathogen Informatics"/>
            <person name="Doyle S."/>
        </authorList>
    </citation>
    <scope>NUCLEOTIDE SEQUENCE [LARGE SCALE GENOMIC DNA]</scope>
    <source>
        <strain evidence="2 4">NCTC12437</strain>
    </source>
</reference>
<evidence type="ECO:0000313" key="1">
    <source>
        <dbReference type="EMBL" id="KTC73863.1"/>
    </source>
</evidence>